<dbReference type="PANTHER" id="PTHR43649:SF12">
    <property type="entry name" value="DIACETYLCHITOBIOSE BINDING PROTEIN DASA"/>
    <property type="match status" value="1"/>
</dbReference>
<dbReference type="RefSeq" id="WP_135152508.1">
    <property type="nucleotide sequence ID" value="NZ_SOMN01000016.1"/>
</dbReference>
<evidence type="ECO:0000256" key="1">
    <source>
        <dbReference type="SAM" id="MobiDB-lite"/>
    </source>
</evidence>
<dbReference type="PROSITE" id="PS51257">
    <property type="entry name" value="PROKAR_LIPOPROTEIN"/>
    <property type="match status" value="1"/>
</dbReference>
<dbReference type="EMBL" id="SOMN01000016">
    <property type="protein sequence ID" value="TFE25964.1"/>
    <property type="molecule type" value="Genomic_DNA"/>
</dbReference>
<sequence>MFSVKKLGLVIVCTLLFSSLLAACSSGNKNEKASNSVSSPSTEASASESVEPSEPAKEPITIKFFDKNKGDPFDDPIAQEIMKRTGVKVETQQPTGDPKEKLNLMLASGDLPDIIMFDRSSDILNKYIAGGALIPLDDLISQFGPDVTEMYGDILKKTRYTDGKNYYLSNWYGEAKNEAVFGFNMKMDIVKELAPDKANGDVPFTKDEFEKLLLDFKAKYPKLNGQTAYALTMDGTNMGANIGTFKGMFGLKTYYEVDGKLQFDVQDPKYREMIMFMNKLSRQGLIDPEWALSKREKWLQNIGNANFLGTPGAYWDLGTPNTNLKKAGGEDKQYFQYKVVAPGVDPAKTTYGPTSTLGWDAIGISNKNKHPEETMKFINFLASEEGQTLLMWGMEGVSYEIKDGKKTPLPGVLDAFKTDWDKTVKETGVRKWTWFVKGGTGPDDTTRDMAARYDRGEVDRFAIKTLGDSGWVTDAYDNLGPLGGTPEILIAQKAKDIMDQTLTKVINAKTEEEANKNFDKMLADMKAAGSEKVEKIINEHYQERLTLWK</sequence>
<dbReference type="InterPro" id="IPR006059">
    <property type="entry name" value="SBP"/>
</dbReference>
<proteinExistence type="predicted"/>
<comment type="caution">
    <text evidence="3">The sequence shown here is derived from an EMBL/GenBank/DDBJ whole genome shotgun (WGS) entry which is preliminary data.</text>
</comment>
<dbReference type="InterPro" id="IPR050490">
    <property type="entry name" value="Bact_solute-bd_prot1"/>
</dbReference>
<gene>
    <name evidence="3" type="ORF">E2980_12425</name>
</gene>
<evidence type="ECO:0000256" key="2">
    <source>
        <dbReference type="SAM" id="SignalP"/>
    </source>
</evidence>
<feature type="compositionally biased region" description="Low complexity" evidence="1">
    <location>
        <begin position="33"/>
        <end position="53"/>
    </location>
</feature>
<accession>A0A4Y8M226</accession>
<keyword evidence="2" id="KW-0732">Signal</keyword>
<dbReference type="SUPFAM" id="SSF53850">
    <property type="entry name" value="Periplasmic binding protein-like II"/>
    <property type="match status" value="1"/>
</dbReference>
<dbReference type="Gene3D" id="3.40.190.10">
    <property type="entry name" value="Periplasmic binding protein-like II"/>
    <property type="match status" value="2"/>
</dbReference>
<feature type="signal peptide" evidence="2">
    <location>
        <begin position="1"/>
        <end position="22"/>
    </location>
</feature>
<feature type="chain" id="PRO_5039698220" evidence="2">
    <location>
        <begin position="23"/>
        <end position="549"/>
    </location>
</feature>
<dbReference type="OrthoDB" id="54751at2"/>
<dbReference type="Pfam" id="PF01547">
    <property type="entry name" value="SBP_bac_1"/>
    <property type="match status" value="1"/>
</dbReference>
<keyword evidence="4" id="KW-1185">Reference proteome</keyword>
<evidence type="ECO:0000313" key="3">
    <source>
        <dbReference type="EMBL" id="TFE25964.1"/>
    </source>
</evidence>
<name>A0A4Y8M226_9BACL</name>
<organism evidence="3 4">
    <name type="scientific">Cohnella luojiensis</name>
    <dbReference type="NCBI Taxonomy" id="652876"/>
    <lineage>
        <taxon>Bacteria</taxon>
        <taxon>Bacillati</taxon>
        <taxon>Bacillota</taxon>
        <taxon>Bacilli</taxon>
        <taxon>Bacillales</taxon>
        <taxon>Paenibacillaceae</taxon>
        <taxon>Cohnella</taxon>
    </lineage>
</organism>
<feature type="region of interest" description="Disordered" evidence="1">
    <location>
        <begin position="28"/>
        <end position="57"/>
    </location>
</feature>
<dbReference type="Proteomes" id="UP000297900">
    <property type="component" value="Unassembled WGS sequence"/>
</dbReference>
<dbReference type="PANTHER" id="PTHR43649">
    <property type="entry name" value="ARABINOSE-BINDING PROTEIN-RELATED"/>
    <property type="match status" value="1"/>
</dbReference>
<dbReference type="AlphaFoldDB" id="A0A4Y8M226"/>
<reference evidence="3 4" key="1">
    <citation type="submission" date="2019-03" db="EMBL/GenBank/DDBJ databases">
        <title>Cohnella endophytica sp. nov., a novel endophytic bacterium isolated from bark of Sonneratia apetala.</title>
        <authorList>
            <person name="Tuo L."/>
        </authorList>
    </citation>
    <scope>NUCLEOTIDE SEQUENCE [LARGE SCALE GENOMIC DNA]</scope>
    <source>
        <strain evidence="3 4">CCTCC AB 208254</strain>
    </source>
</reference>
<protein>
    <submittedName>
        <fullName evidence="3">Extracellular solute-binding protein</fullName>
    </submittedName>
</protein>
<evidence type="ECO:0000313" key="4">
    <source>
        <dbReference type="Proteomes" id="UP000297900"/>
    </source>
</evidence>